<dbReference type="RefSeq" id="WP_021926011.1">
    <property type="nucleotide sequence ID" value="NZ_JACOOT010000025.1"/>
</dbReference>
<evidence type="ECO:0000313" key="2">
    <source>
        <dbReference type="EMBL" id="MBC5651697.1"/>
    </source>
</evidence>
<feature type="transmembrane region" description="Helical" evidence="1">
    <location>
        <begin position="122"/>
        <end position="145"/>
    </location>
</feature>
<comment type="caution">
    <text evidence="2">The sequence shown here is derived from an EMBL/GenBank/DDBJ whole genome shotgun (WGS) entry which is preliminary data.</text>
</comment>
<accession>A0A8I0DSG2</accession>
<dbReference type="EMBL" id="JACOOT010000025">
    <property type="protein sequence ID" value="MBC5651697.1"/>
    <property type="molecule type" value="Genomic_DNA"/>
</dbReference>
<keyword evidence="1" id="KW-0472">Membrane</keyword>
<dbReference type="GO" id="GO:0022857">
    <property type="term" value="F:transmembrane transporter activity"/>
    <property type="evidence" value="ECO:0007669"/>
    <property type="project" value="InterPro"/>
</dbReference>
<evidence type="ECO:0000256" key="1">
    <source>
        <dbReference type="SAM" id="Phobius"/>
    </source>
</evidence>
<organism evidence="2 3">
    <name type="scientific">Blautia segnis</name>
    <dbReference type="NCBI Taxonomy" id="2763030"/>
    <lineage>
        <taxon>Bacteria</taxon>
        <taxon>Bacillati</taxon>
        <taxon>Bacillota</taxon>
        <taxon>Clostridia</taxon>
        <taxon>Lachnospirales</taxon>
        <taxon>Lachnospiraceae</taxon>
        <taxon>Blautia</taxon>
    </lineage>
</organism>
<keyword evidence="1" id="KW-0812">Transmembrane</keyword>
<protein>
    <submittedName>
        <fullName evidence="2">ECF transporter S component</fullName>
    </submittedName>
</protein>
<keyword evidence="3" id="KW-1185">Reference proteome</keyword>
<feature type="transmembrane region" description="Helical" evidence="1">
    <location>
        <begin position="165"/>
        <end position="195"/>
    </location>
</feature>
<dbReference type="AlphaFoldDB" id="A0A8I0DSG2"/>
<evidence type="ECO:0000313" key="3">
    <source>
        <dbReference type="Proteomes" id="UP000652847"/>
    </source>
</evidence>
<dbReference type="InterPro" id="IPR024529">
    <property type="entry name" value="ECF_trnsprt_substrate-spec"/>
</dbReference>
<dbReference type="Gene3D" id="1.10.1760.20">
    <property type="match status" value="1"/>
</dbReference>
<dbReference type="Pfam" id="PF12822">
    <property type="entry name" value="ECF_trnsprt"/>
    <property type="match status" value="1"/>
</dbReference>
<proteinExistence type="predicted"/>
<keyword evidence="1" id="KW-1133">Transmembrane helix</keyword>
<dbReference type="Proteomes" id="UP000652847">
    <property type="component" value="Unassembled WGS sequence"/>
</dbReference>
<feature type="transmembrane region" description="Helical" evidence="1">
    <location>
        <begin position="42"/>
        <end position="66"/>
    </location>
</feature>
<gene>
    <name evidence="2" type="ORF">H8S54_11380</name>
</gene>
<feature type="transmembrane region" description="Helical" evidence="1">
    <location>
        <begin position="73"/>
        <end position="92"/>
    </location>
</feature>
<name>A0A8I0DSG2_9FIRM</name>
<sequence length="216" mass="22622">MNKKFTTSQITLLGLMIAILLLMAYTPLGYLNIGPLAITFNIIPVAISAITMGPVGGAIAGAVFGLTSFGQCIGIGGTSIMGATLFGINPFLAFVQRFIPRLVDGLLLGYIFQGVRKKSKNIYVSCAVTGFCSAFLNTLFFMALLVGLFGNTEYVQGLMGGKNVILFICTFVGINAVCEMISATVITGAVGAALYKARLLPGAEKKADKAVKAAEV</sequence>
<feature type="transmembrane region" description="Helical" evidence="1">
    <location>
        <begin position="12"/>
        <end position="30"/>
    </location>
</feature>
<reference evidence="2 3" key="1">
    <citation type="submission" date="2020-08" db="EMBL/GenBank/DDBJ databases">
        <title>Genome public.</title>
        <authorList>
            <person name="Liu C."/>
            <person name="Sun Q."/>
        </authorList>
    </citation>
    <scope>NUCLEOTIDE SEQUENCE [LARGE SCALE GENOMIC DNA]</scope>
    <source>
        <strain evidence="2 3">BX17</strain>
    </source>
</reference>